<dbReference type="GO" id="GO:0008270">
    <property type="term" value="F:zinc ion binding"/>
    <property type="evidence" value="ECO:0007669"/>
    <property type="project" value="UniProtKB-KW"/>
</dbReference>
<evidence type="ECO:0000256" key="3">
    <source>
        <dbReference type="ARBA" id="ARBA00022723"/>
    </source>
</evidence>
<gene>
    <name evidence="9" type="ORF">CTOB1V02_LOCUS8292</name>
</gene>
<dbReference type="OrthoDB" id="6381388at2759"/>
<dbReference type="GO" id="GO:0006417">
    <property type="term" value="P:regulation of translation"/>
    <property type="evidence" value="ECO:0007669"/>
    <property type="project" value="UniProtKB-UniRule"/>
</dbReference>
<keyword evidence="2" id="KW-0963">Cytoplasm</keyword>
<dbReference type="GO" id="GO:0005737">
    <property type="term" value="C:cytoplasm"/>
    <property type="evidence" value="ECO:0007669"/>
    <property type="project" value="UniProtKB-SubCell"/>
</dbReference>
<protein>
    <submittedName>
        <fullName evidence="9">Uncharacterized protein</fullName>
    </submittedName>
</protein>
<dbReference type="AlphaFoldDB" id="A0A7R8WF01"/>
<evidence type="ECO:0000256" key="4">
    <source>
        <dbReference type="ARBA" id="ARBA00022771"/>
    </source>
</evidence>
<proteinExistence type="inferred from homology"/>
<dbReference type="GO" id="GO:0003723">
    <property type="term" value="F:RNA binding"/>
    <property type="evidence" value="ECO:0007669"/>
    <property type="project" value="UniProtKB-UniRule"/>
</dbReference>
<accession>A0A7R8WF01</accession>
<keyword evidence="3" id="KW-0479">Metal-binding</keyword>
<keyword evidence="7 8" id="KW-0694">RNA-binding</keyword>
<dbReference type="InterPro" id="IPR008705">
    <property type="entry name" value="Nanos/Xcar2"/>
</dbReference>
<evidence type="ECO:0000256" key="6">
    <source>
        <dbReference type="ARBA" id="ARBA00022845"/>
    </source>
</evidence>
<dbReference type="InterPro" id="IPR024161">
    <property type="entry name" value="Znf_nanos-typ"/>
</dbReference>
<comment type="subcellular location">
    <subcellularLocation>
        <location evidence="1">Cytoplasm</location>
    </subcellularLocation>
</comment>
<keyword evidence="5" id="KW-0862">Zinc</keyword>
<name>A0A7R8WF01_9CRUS</name>
<dbReference type="InterPro" id="IPR038129">
    <property type="entry name" value="Nanos_sf"/>
</dbReference>
<evidence type="ECO:0000256" key="2">
    <source>
        <dbReference type="ARBA" id="ARBA00022490"/>
    </source>
</evidence>
<evidence type="ECO:0000313" key="9">
    <source>
        <dbReference type="EMBL" id="CAD7230434.1"/>
    </source>
</evidence>
<evidence type="ECO:0000256" key="1">
    <source>
        <dbReference type="ARBA" id="ARBA00004496"/>
    </source>
</evidence>
<organism evidence="9">
    <name type="scientific">Cyprideis torosa</name>
    <dbReference type="NCBI Taxonomy" id="163714"/>
    <lineage>
        <taxon>Eukaryota</taxon>
        <taxon>Metazoa</taxon>
        <taxon>Ecdysozoa</taxon>
        <taxon>Arthropoda</taxon>
        <taxon>Crustacea</taxon>
        <taxon>Oligostraca</taxon>
        <taxon>Ostracoda</taxon>
        <taxon>Podocopa</taxon>
        <taxon>Podocopida</taxon>
        <taxon>Cytherocopina</taxon>
        <taxon>Cytheroidea</taxon>
        <taxon>Cytherideidae</taxon>
        <taxon>Cyprideis</taxon>
    </lineage>
</organism>
<dbReference type="Gene3D" id="4.10.60.30">
    <property type="entry name" value="Nanos, RNA-binding domain"/>
    <property type="match status" value="1"/>
</dbReference>
<sequence length="285" mass="32158">MTLASLNLTRMVAGDVGDRILMKNIQVSLEGGDGQPHTVLSRTPHTARGTEAALYSCTTATWEDPRSSGGYCLQKFSKLPPAPDEGQREKKGTWDLSWRRDTANNSSVRFRTAKRSVSFLRWCSNSVVLMANRGQQDKQPQFPPGWEEEHGPIHRVAFSQEELARKAKEFVPLIFTQFPDFLGAPGEPWDQPWDPRTTILERRLQEELQPQRQRNGHCTFCYQNGEVVIKENGGEDPASFYKTHVLKDSQGRTQCPVLRQHVCPNCKATGDMAHTISHCPLADKK</sequence>
<comment type="similarity">
    <text evidence="8">Belongs to the nanos family.</text>
</comment>
<dbReference type="Pfam" id="PF05741">
    <property type="entry name" value="zf-nanos"/>
    <property type="match status" value="1"/>
</dbReference>
<dbReference type="PANTHER" id="PTHR12887">
    <property type="entry name" value="NANOS PROTEIN"/>
    <property type="match status" value="1"/>
</dbReference>
<keyword evidence="4 8" id="KW-0863">Zinc-finger</keyword>
<reference evidence="9" key="1">
    <citation type="submission" date="2020-11" db="EMBL/GenBank/DDBJ databases">
        <authorList>
            <person name="Tran Van P."/>
        </authorList>
    </citation>
    <scope>NUCLEOTIDE SEQUENCE</scope>
</reference>
<dbReference type="PROSITE" id="PS51522">
    <property type="entry name" value="ZF_NANOS"/>
    <property type="match status" value="1"/>
</dbReference>
<evidence type="ECO:0000256" key="8">
    <source>
        <dbReference type="PROSITE-ProRule" id="PRU00855"/>
    </source>
</evidence>
<keyword evidence="6 8" id="KW-0810">Translation regulation</keyword>
<evidence type="ECO:0000256" key="7">
    <source>
        <dbReference type="ARBA" id="ARBA00022884"/>
    </source>
</evidence>
<dbReference type="EMBL" id="OB662688">
    <property type="protein sequence ID" value="CAD7230434.1"/>
    <property type="molecule type" value="Genomic_DNA"/>
</dbReference>
<evidence type="ECO:0000256" key="5">
    <source>
        <dbReference type="ARBA" id="ARBA00022833"/>
    </source>
</evidence>